<comment type="caution">
    <text evidence="1">The sequence shown here is derived from an EMBL/GenBank/DDBJ whole genome shotgun (WGS) entry which is preliminary data.</text>
</comment>
<dbReference type="Proteomes" id="UP000070578">
    <property type="component" value="Unassembled WGS sequence"/>
</dbReference>
<accession>A0A139BRA5</accession>
<organism evidence="1 2">
    <name type="scientific">Candidatus Gallionella acididurans</name>
    <dbReference type="NCBI Taxonomy" id="1796491"/>
    <lineage>
        <taxon>Bacteria</taxon>
        <taxon>Pseudomonadati</taxon>
        <taxon>Pseudomonadota</taxon>
        <taxon>Betaproteobacteria</taxon>
        <taxon>Nitrosomonadales</taxon>
        <taxon>Gallionellaceae</taxon>
        <taxon>Gallionella</taxon>
    </lineage>
</organism>
<reference evidence="1 2" key="1">
    <citation type="submission" date="2016-02" db="EMBL/GenBank/DDBJ databases">
        <authorList>
            <person name="Wen L."/>
            <person name="He K."/>
            <person name="Yang H."/>
        </authorList>
    </citation>
    <scope>NUCLEOTIDE SEQUENCE [LARGE SCALE GENOMIC DNA]</scope>
    <source>
        <strain evidence="1">ShG14-8</strain>
    </source>
</reference>
<reference evidence="1 2" key="2">
    <citation type="submission" date="2016-03" db="EMBL/GenBank/DDBJ databases">
        <title>New uncultured bacterium of the family Gallionellaceae from acid mine drainage: description and reconstruction of genome based on metagenomic analysis of microbial community.</title>
        <authorList>
            <person name="Kadnikov V."/>
            <person name="Ivasenko D."/>
            <person name="Beletsky A."/>
            <person name="Mardanov A."/>
            <person name="Danilova E."/>
            <person name="Pimenov N."/>
            <person name="Karnachuk O."/>
            <person name="Ravin N."/>
        </authorList>
    </citation>
    <scope>NUCLEOTIDE SEQUENCE [LARGE SCALE GENOMIC DNA]</scope>
    <source>
        <strain evidence="1">ShG14-8</strain>
    </source>
</reference>
<protein>
    <submittedName>
        <fullName evidence="1">Uncharacterized protein</fullName>
    </submittedName>
</protein>
<evidence type="ECO:0000313" key="1">
    <source>
        <dbReference type="EMBL" id="KXS31509.1"/>
    </source>
</evidence>
<name>A0A139BRA5_9PROT</name>
<dbReference type="AlphaFoldDB" id="A0A139BRA5"/>
<dbReference type="EMBL" id="LSLI01000071">
    <property type="protein sequence ID" value="KXS31509.1"/>
    <property type="molecule type" value="Genomic_DNA"/>
</dbReference>
<gene>
    <name evidence="1" type="ORF">AWT59_2376</name>
</gene>
<proteinExistence type="predicted"/>
<sequence>MKSDLNFQSVSNEINTILNADIQRLSFIYGSEATEGMKRFPIDSMPVIQNMRVLYDYVVEARLPGNFPIGDVLHELTDYFLVTVPHSPMIDLHSDQPIEGLCAWIVETAVARWGLDFEEIGSFTIKQIATLANMDERSVRNAANPKLADPLITVRGVDGKTTVAREDAIRWLEGRRSYKRTTFFDEAGGRDLIKDGFNDLLDLAQFIKQQAEKLSKSLDHTLQQAGLLKEYAEWIGAKRSEHVVFDLDHFSALAEALDINAEQKRDFILAVCKVFQKVELVWLEQKFQK</sequence>
<evidence type="ECO:0000313" key="2">
    <source>
        <dbReference type="Proteomes" id="UP000070578"/>
    </source>
</evidence>